<dbReference type="InterPro" id="IPR036108">
    <property type="entry name" value="4pyrrol_syn_uPrphyn_synt_sf"/>
</dbReference>
<dbReference type="InterPro" id="IPR003754">
    <property type="entry name" value="4pyrrol_synth_uPrphyn_synth"/>
</dbReference>
<dbReference type="Pfam" id="PF02602">
    <property type="entry name" value="HEM4"/>
    <property type="match status" value="1"/>
</dbReference>
<sequence length="795" mass="85795">MPTLLIVRPEARAREDRETCRRAGWDALVFSPVEIEKDEASTGRLKNLYANADVVFWVSPTAVETAAPHLDFSDGRKVQVTVGQASRRTLAKYCKHEIVAPEDGHDSEAVLRLPVWKNMPQGTKILIVRGHGGRNYLGEQLRKKGFATGLAEVYYRQDKKLNWQGFKTDDVKAAYITSAELVQLFFKQIPSEFARFFKTLLYFTHHPRVASALRAAGAENVKVVAALDAAVLADAVQPATPRQTADQSSEKPVPQQTAASDTDKQAVPSEKAPDNPHVAVQPLLKQEAADGAGHTGKTMAEPKQPSKPTPQPERKPEAKTAPQPAPVVQNAPAPVIIKQSGSKGLAVGALVLALLGLGASGFLFVQGQNLLKNQELSFAQKLDKAALGESENALVLKDAIHRQTLIQAEMQRLGTGQTTNAEQIKLTQRAYQDLVKGRANWLVDEAESMLNLASQQLLLAGNVQGAIGVLEHIQSRLSRFDQPELLPIKQAVSRDLTALKNRPYVDISGTALRIDRLEAAATGLPLLVDGTLTPSEREAAKQAAGRSWWENAWDKSLEALKGLVELRRLDSSDAMLIAPDQIYFVRENLRLRLLDARIALMQHNGEAYQSDLNNAEAAVKQYFDPRSPATQSWLKELAELKALDVRMVSDESLKASLTAVAVYQDGGRPQADIAAVAAQAASAPAITAPAVVPASAASAASAGTRAAAASSVAVPSEKPKAAASAPARPAAAPKKPVQQAPRPAAQPPRAPQSQESQIDPQFRKPQVPQIQQIQPSPVQPQAPGVERVIIRGDEE</sequence>
<dbReference type="GO" id="GO:0033014">
    <property type="term" value="P:tetrapyrrole biosynthetic process"/>
    <property type="evidence" value="ECO:0007669"/>
    <property type="project" value="InterPro"/>
</dbReference>
<name>A0A220RZC6_9NEIS</name>
<feature type="region of interest" description="Disordered" evidence="1">
    <location>
        <begin position="238"/>
        <end position="276"/>
    </location>
</feature>
<dbReference type="SUPFAM" id="SSF69618">
    <property type="entry name" value="HemD-like"/>
    <property type="match status" value="1"/>
</dbReference>
<dbReference type="NCBIfam" id="NF004585">
    <property type="entry name" value="PRK05928.2-2"/>
    <property type="match status" value="1"/>
</dbReference>
<dbReference type="OrthoDB" id="9787650at2"/>
<protein>
    <submittedName>
        <fullName evidence="2">Uroporphyrinogen-III synthase</fullName>
    </submittedName>
</protein>
<dbReference type="PANTHER" id="PTHR38043">
    <property type="entry name" value="PROTEIN HEMX"/>
    <property type="match status" value="1"/>
</dbReference>
<dbReference type="InterPro" id="IPR007470">
    <property type="entry name" value="HemX"/>
</dbReference>
<dbReference type="Proteomes" id="UP000198238">
    <property type="component" value="Chromosome"/>
</dbReference>
<dbReference type="CDD" id="cd06578">
    <property type="entry name" value="HemD"/>
    <property type="match status" value="1"/>
</dbReference>
<reference evidence="2 3" key="1">
    <citation type="submission" date="2017-06" db="EMBL/GenBank/DDBJ databases">
        <title>Neisseria chenwenguii sp. nov., isolated from the intestinal contents of Tibetan Plateau Pika in Yushu, Qinghai Province, China.</title>
        <authorList>
            <person name="Zhang G."/>
        </authorList>
    </citation>
    <scope>NUCLEOTIDE SEQUENCE [LARGE SCALE GENOMIC DNA]</scope>
    <source>
        <strain evidence="2 3">10023</strain>
    </source>
</reference>
<dbReference type="Pfam" id="PF04375">
    <property type="entry name" value="HemX"/>
    <property type="match status" value="1"/>
</dbReference>
<dbReference type="KEGG" id="nei:BG910_00745"/>
<dbReference type="EMBL" id="CP022278">
    <property type="protein sequence ID" value="ASK26466.1"/>
    <property type="molecule type" value="Genomic_DNA"/>
</dbReference>
<organism evidence="2 3">
    <name type="scientific">Neisseria chenwenguii</name>
    <dbReference type="NCBI Taxonomy" id="1853278"/>
    <lineage>
        <taxon>Bacteria</taxon>
        <taxon>Pseudomonadati</taxon>
        <taxon>Pseudomonadota</taxon>
        <taxon>Betaproteobacteria</taxon>
        <taxon>Neisseriales</taxon>
        <taxon>Neisseriaceae</taxon>
        <taxon>Neisseria</taxon>
    </lineage>
</organism>
<accession>A0A220RZC6</accession>
<feature type="compositionally biased region" description="Low complexity" evidence="1">
    <location>
        <begin position="711"/>
        <end position="743"/>
    </location>
</feature>
<dbReference type="GO" id="GO:0004852">
    <property type="term" value="F:uroporphyrinogen-III synthase activity"/>
    <property type="evidence" value="ECO:0007669"/>
    <property type="project" value="InterPro"/>
</dbReference>
<evidence type="ECO:0000313" key="3">
    <source>
        <dbReference type="Proteomes" id="UP000198238"/>
    </source>
</evidence>
<evidence type="ECO:0000256" key="1">
    <source>
        <dbReference type="SAM" id="MobiDB-lite"/>
    </source>
</evidence>
<feature type="region of interest" description="Disordered" evidence="1">
    <location>
        <begin position="711"/>
        <end position="795"/>
    </location>
</feature>
<feature type="region of interest" description="Disordered" evidence="1">
    <location>
        <begin position="289"/>
        <end position="327"/>
    </location>
</feature>
<keyword evidence="3" id="KW-1185">Reference proteome</keyword>
<proteinExistence type="predicted"/>
<dbReference type="PANTHER" id="PTHR38043:SF1">
    <property type="entry name" value="PROTEIN HEMX"/>
    <property type="match status" value="1"/>
</dbReference>
<dbReference type="Gene3D" id="3.40.50.10090">
    <property type="match status" value="2"/>
</dbReference>
<evidence type="ECO:0000313" key="2">
    <source>
        <dbReference type="EMBL" id="ASK26466.1"/>
    </source>
</evidence>
<gene>
    <name evidence="2" type="ORF">BG910_00745</name>
</gene>
<feature type="compositionally biased region" description="Low complexity" evidence="1">
    <location>
        <begin position="765"/>
        <end position="781"/>
    </location>
</feature>
<dbReference type="AlphaFoldDB" id="A0A220RZC6"/>